<dbReference type="Pfam" id="PF25545">
    <property type="entry name" value="DUF7924"/>
    <property type="match status" value="1"/>
</dbReference>
<evidence type="ECO:0000256" key="1">
    <source>
        <dbReference type="SAM" id="MobiDB-lite"/>
    </source>
</evidence>
<accession>A0A9W9N5J6</accession>
<dbReference type="InterPro" id="IPR057684">
    <property type="entry name" value="DUF7924"/>
</dbReference>
<proteinExistence type="predicted"/>
<name>A0A9W9N5J6_9EURO</name>
<reference evidence="3" key="2">
    <citation type="journal article" date="2023" name="IMA Fungus">
        <title>Comparative genomic study of the Penicillium genus elucidates a diverse pangenome and 15 lateral gene transfer events.</title>
        <authorList>
            <person name="Petersen C."/>
            <person name="Sorensen T."/>
            <person name="Nielsen M.R."/>
            <person name="Sondergaard T.E."/>
            <person name="Sorensen J.L."/>
            <person name="Fitzpatrick D.A."/>
            <person name="Frisvad J.C."/>
            <person name="Nielsen K.L."/>
        </authorList>
    </citation>
    <scope>NUCLEOTIDE SEQUENCE</scope>
    <source>
        <strain evidence="3">IBT 20477</strain>
    </source>
</reference>
<dbReference type="OrthoDB" id="4366796at2759"/>
<dbReference type="Proteomes" id="UP001150942">
    <property type="component" value="Unassembled WGS sequence"/>
</dbReference>
<dbReference type="AlphaFoldDB" id="A0A9W9N5J6"/>
<gene>
    <name evidence="3" type="ORF">N7449_000710</name>
</gene>
<protein>
    <recommendedName>
        <fullName evidence="2">DUF7924 domain-containing protein</fullName>
    </recommendedName>
</protein>
<dbReference type="EMBL" id="JAPQKQ010000001">
    <property type="protein sequence ID" value="KAJ5213541.1"/>
    <property type="molecule type" value="Genomic_DNA"/>
</dbReference>
<reference evidence="3" key="1">
    <citation type="submission" date="2022-11" db="EMBL/GenBank/DDBJ databases">
        <authorList>
            <person name="Petersen C."/>
        </authorList>
    </citation>
    <scope>NUCLEOTIDE SEQUENCE</scope>
    <source>
        <strain evidence="3">IBT 20477</strain>
    </source>
</reference>
<feature type="domain" description="DUF7924" evidence="2">
    <location>
        <begin position="151"/>
        <end position="365"/>
    </location>
</feature>
<comment type="caution">
    <text evidence="3">The sequence shown here is derived from an EMBL/GenBank/DDBJ whole genome shotgun (WGS) entry which is preliminary data.</text>
</comment>
<sequence length="409" mass="45380">MAAYSSSYSEVGENFVLARYLNSIEIPTAENSSIMSENSVPDPETPKSKKSTLKLSTTPITPERQTVSFANVLHTQSPGSAKSGRSTSSVTYKSRMYFSELEARGILESDEPPTEYETIINILEDRNKGRQALSPDTSDMFDQCLLVPGNEATIQTAIVPSLINLCGIILDSKTHTAVEAQFVSQCVIPLKFQPRNKSPNKIPSPHPDLTVGLRREIFRIYQAAFYELDAIAAPVNCAPSILFPCFSLEVKGDSGGADASTKNRNNAANMLYNLRQLATQAGGNEHAQQSFDGVVRVLSATVTQQSITISAHWTVFSEETKDLSFYSYQLKYIDIKHLTNSQWNDVSTWLQNAIEFVVQRTQDQVESDLKCLNDDILLQSPIQRSEKETDNPFPSYTASTSRKRHCPDV</sequence>
<organism evidence="3 4">
    <name type="scientific">Penicillium cf. viridicatum</name>
    <dbReference type="NCBI Taxonomy" id="2972119"/>
    <lineage>
        <taxon>Eukaryota</taxon>
        <taxon>Fungi</taxon>
        <taxon>Dikarya</taxon>
        <taxon>Ascomycota</taxon>
        <taxon>Pezizomycotina</taxon>
        <taxon>Eurotiomycetes</taxon>
        <taxon>Eurotiomycetidae</taxon>
        <taxon>Eurotiales</taxon>
        <taxon>Aspergillaceae</taxon>
        <taxon>Penicillium</taxon>
    </lineage>
</organism>
<evidence type="ECO:0000313" key="4">
    <source>
        <dbReference type="Proteomes" id="UP001150942"/>
    </source>
</evidence>
<evidence type="ECO:0000259" key="2">
    <source>
        <dbReference type="Pfam" id="PF25545"/>
    </source>
</evidence>
<keyword evidence="4" id="KW-1185">Reference proteome</keyword>
<feature type="region of interest" description="Disordered" evidence="1">
    <location>
        <begin position="33"/>
        <end position="59"/>
    </location>
</feature>
<feature type="region of interest" description="Disordered" evidence="1">
    <location>
        <begin position="383"/>
        <end position="409"/>
    </location>
</feature>
<evidence type="ECO:0000313" key="3">
    <source>
        <dbReference type="EMBL" id="KAJ5213541.1"/>
    </source>
</evidence>